<feature type="binding site" evidence="5">
    <location>
        <position position="155"/>
    </location>
    <ligand>
        <name>a divalent metal cation</name>
        <dbReference type="ChEBI" id="CHEBI:60240"/>
        <label>2</label>
    </ligand>
</feature>
<evidence type="ECO:0000256" key="5">
    <source>
        <dbReference type="PIRSR" id="PIRSR005902-1"/>
    </source>
</evidence>
<reference evidence="6" key="1">
    <citation type="submission" date="2014-08" db="EMBL/GenBank/DDBJ databases">
        <authorList>
            <person name="Sharma Rahul"/>
            <person name="Thines Marco"/>
        </authorList>
    </citation>
    <scope>NUCLEOTIDE SEQUENCE</scope>
</reference>
<proteinExistence type="inferred from homology"/>
<name>A0A0F7SUV5_PHARH</name>
<dbReference type="GO" id="GO:0046872">
    <property type="term" value="F:metal ion binding"/>
    <property type="evidence" value="ECO:0007669"/>
    <property type="project" value="UniProtKB-KW"/>
</dbReference>
<dbReference type="CDD" id="cd01310">
    <property type="entry name" value="TatD_DNAse"/>
    <property type="match status" value="1"/>
</dbReference>
<dbReference type="PANTHER" id="PTHR10060:SF15">
    <property type="entry name" value="DEOXYRIBONUCLEASE TATDN1"/>
    <property type="match status" value="1"/>
</dbReference>
<feature type="binding site" evidence="5">
    <location>
        <position position="230"/>
    </location>
    <ligand>
        <name>a divalent metal cation</name>
        <dbReference type="ChEBI" id="CHEBI:60240"/>
        <label>1</label>
    </ligand>
</feature>
<keyword evidence="3 5" id="KW-0479">Metal-binding</keyword>
<evidence type="ECO:0000256" key="4">
    <source>
        <dbReference type="ARBA" id="ARBA00022801"/>
    </source>
</evidence>
<keyword evidence="4" id="KW-0378">Hydrolase</keyword>
<evidence type="ECO:0000256" key="1">
    <source>
        <dbReference type="ARBA" id="ARBA00009275"/>
    </source>
</evidence>
<dbReference type="AlphaFoldDB" id="A0A0F7SUV5"/>
<dbReference type="GO" id="GO:0008296">
    <property type="term" value="F:3'-5'-DNA exonuclease activity"/>
    <property type="evidence" value="ECO:0007669"/>
    <property type="project" value="TreeGrafter"/>
</dbReference>
<organism evidence="6">
    <name type="scientific">Phaffia rhodozyma</name>
    <name type="common">Yeast</name>
    <name type="synonym">Xanthophyllomyces dendrorhous</name>
    <dbReference type="NCBI Taxonomy" id="264483"/>
    <lineage>
        <taxon>Eukaryota</taxon>
        <taxon>Fungi</taxon>
        <taxon>Dikarya</taxon>
        <taxon>Basidiomycota</taxon>
        <taxon>Agaricomycotina</taxon>
        <taxon>Tremellomycetes</taxon>
        <taxon>Cystofilobasidiales</taxon>
        <taxon>Mrakiaceae</taxon>
        <taxon>Phaffia</taxon>
    </lineage>
</organism>
<dbReference type="EMBL" id="LN483157">
    <property type="protein sequence ID" value="CED83773.1"/>
    <property type="molecule type" value="Genomic_DNA"/>
</dbReference>
<evidence type="ECO:0000256" key="2">
    <source>
        <dbReference type="ARBA" id="ARBA00022722"/>
    </source>
</evidence>
<dbReference type="PIRSF" id="PIRSF005902">
    <property type="entry name" value="DNase_TatD"/>
    <property type="match status" value="1"/>
</dbReference>
<dbReference type="InterPro" id="IPR050891">
    <property type="entry name" value="TatD-type_Hydrolase"/>
</dbReference>
<dbReference type="PANTHER" id="PTHR10060">
    <property type="entry name" value="TATD FAMILY DEOXYRIBONUCLEASE"/>
    <property type="match status" value="1"/>
</dbReference>
<accession>A0A0F7SUV5</accession>
<dbReference type="InterPro" id="IPR032466">
    <property type="entry name" value="Metal_Hydrolase"/>
</dbReference>
<feature type="binding site" evidence="5">
    <location>
        <position position="182"/>
    </location>
    <ligand>
        <name>a divalent metal cation</name>
        <dbReference type="ChEBI" id="CHEBI:60240"/>
        <label>2</label>
    </ligand>
</feature>
<dbReference type="GO" id="GO:0005829">
    <property type="term" value="C:cytosol"/>
    <property type="evidence" value="ECO:0007669"/>
    <property type="project" value="TreeGrafter"/>
</dbReference>
<keyword evidence="2" id="KW-0540">Nuclease</keyword>
<dbReference type="Pfam" id="PF01026">
    <property type="entry name" value="TatD_DNase"/>
    <property type="match status" value="1"/>
</dbReference>
<dbReference type="Gene3D" id="3.20.20.140">
    <property type="entry name" value="Metal-dependent hydrolases"/>
    <property type="match status" value="1"/>
</dbReference>
<evidence type="ECO:0000313" key="6">
    <source>
        <dbReference type="EMBL" id="CED83773.1"/>
    </source>
</evidence>
<evidence type="ECO:0000256" key="3">
    <source>
        <dbReference type="ARBA" id="ARBA00022723"/>
    </source>
</evidence>
<comment type="similarity">
    <text evidence="1">Belongs to the metallo-dependent hydrolases superfamily. TatD-type hydrolase family.</text>
</comment>
<dbReference type="InterPro" id="IPR001130">
    <property type="entry name" value="TatD-like"/>
</dbReference>
<dbReference type="SUPFAM" id="SSF51556">
    <property type="entry name" value="Metallo-dependent hydrolases"/>
    <property type="match status" value="1"/>
</dbReference>
<sequence length="322" mass="35321">MVSTPIRYFDIAFNATDSMFQGKYHGKVKHASDLKAVVLRAKEAGVRTMMFTGGSLSESKEALELAEEYGAYSTAGIHPTRASEMDSDPKGYLARLSDLIRQGKGDGKGKGRIIAIGECGLDYDRLHFSPISSQIPHFELQLSLASEHSLPLFLHSRAAHQDFLRIMRDHQAKWAPSGGVVHSFTGPKNEMEDMIQLGLFIGINGCSLKTEEGLDMVKALPLDKLLLETDAPYCSITTSHASNVHLQSLPPALQELYSPPANKPEKFKEGQAVKSRLEPCGIGRVAWVVANVKGISLEEVAQAAWENSVKLFKLQDEETLEA</sequence>
<protein>
    <submittedName>
        <fullName evidence="6">TatD-related DNase</fullName>
    </submittedName>
</protein>
<feature type="binding site" evidence="5">
    <location>
        <position position="118"/>
    </location>
    <ligand>
        <name>a divalent metal cation</name>
        <dbReference type="ChEBI" id="CHEBI:60240"/>
        <label>1</label>
    </ligand>
</feature>